<evidence type="ECO:0000259" key="4">
    <source>
        <dbReference type="PROSITE" id="PS51724"/>
    </source>
</evidence>
<evidence type="ECO:0000256" key="1">
    <source>
        <dbReference type="ARBA" id="ARBA00023125"/>
    </source>
</evidence>
<dbReference type="GO" id="GO:0042834">
    <property type="term" value="F:peptidoglycan binding"/>
    <property type="evidence" value="ECO:0007669"/>
    <property type="project" value="InterPro"/>
</dbReference>
<keyword evidence="3" id="KW-1133">Transmembrane helix</keyword>
<dbReference type="InterPro" id="IPR041268">
    <property type="entry name" value="HU-CCDC81_bac_2"/>
</dbReference>
<keyword evidence="3" id="KW-0472">Membrane</keyword>
<evidence type="ECO:0000313" key="6">
    <source>
        <dbReference type="Proteomes" id="UP000252733"/>
    </source>
</evidence>
<feature type="transmembrane region" description="Helical" evidence="3">
    <location>
        <begin position="215"/>
        <end position="235"/>
    </location>
</feature>
<dbReference type="SUPFAM" id="SSF110997">
    <property type="entry name" value="Sporulation related repeat"/>
    <property type="match status" value="1"/>
</dbReference>
<dbReference type="AlphaFoldDB" id="A0A2T0XQT5"/>
<dbReference type="EMBL" id="QPIZ01000001">
    <property type="protein sequence ID" value="RCW39283.1"/>
    <property type="molecule type" value="Genomic_DNA"/>
</dbReference>
<keyword evidence="1 5" id="KW-0238">DNA-binding</keyword>
<dbReference type="InterPro" id="IPR007730">
    <property type="entry name" value="SPOR-like_dom"/>
</dbReference>
<reference evidence="5 6" key="1">
    <citation type="submission" date="2018-07" db="EMBL/GenBank/DDBJ databases">
        <title>Freshwater and sediment microbial communities from various areas in North America, analyzing microbe dynamics in response to fracking.</title>
        <authorList>
            <person name="Lamendella R."/>
        </authorList>
    </citation>
    <scope>NUCLEOTIDE SEQUENCE [LARGE SCALE GENOMIC DNA]</scope>
    <source>
        <strain evidence="5 6">160A</strain>
    </source>
</reference>
<feature type="domain" description="SPOR" evidence="4">
    <location>
        <begin position="289"/>
        <end position="365"/>
    </location>
</feature>
<dbReference type="PROSITE" id="PS51724">
    <property type="entry name" value="SPOR"/>
    <property type="match status" value="1"/>
</dbReference>
<feature type="region of interest" description="Disordered" evidence="2">
    <location>
        <begin position="115"/>
        <end position="205"/>
    </location>
</feature>
<name>A0A2T0XQT5_9BACT</name>
<gene>
    <name evidence="5" type="ORF">DFO77_10151</name>
</gene>
<keyword evidence="6" id="KW-1185">Reference proteome</keyword>
<evidence type="ECO:0000256" key="3">
    <source>
        <dbReference type="SAM" id="Phobius"/>
    </source>
</evidence>
<dbReference type="Gene3D" id="3.30.70.1070">
    <property type="entry name" value="Sporulation related repeat"/>
    <property type="match status" value="1"/>
</dbReference>
<organism evidence="5 6">
    <name type="scientific">Marinilabilia salmonicolor</name>
    <dbReference type="NCBI Taxonomy" id="989"/>
    <lineage>
        <taxon>Bacteria</taxon>
        <taxon>Pseudomonadati</taxon>
        <taxon>Bacteroidota</taxon>
        <taxon>Bacteroidia</taxon>
        <taxon>Marinilabiliales</taxon>
        <taxon>Marinilabiliaceae</taxon>
        <taxon>Marinilabilia</taxon>
    </lineage>
</organism>
<dbReference type="OrthoDB" id="1120137at2"/>
<dbReference type="InterPro" id="IPR010992">
    <property type="entry name" value="IHF-like_DNA-bd_dom_sf"/>
</dbReference>
<sequence length="366" mass="41114">MEQYLLELIKSNNRVIVPNFGAFIVSRDSGTTVLFNNFLSFNDGLLINHVSTKKGIETTEATDMVSDFVDKIKKELDEQGEYTIDKLGTFTKDQNGILRFTQDPHLAELLPEEKTEKNLKEGGPDSQLLDIDSNAPEEPVDEKTIKEETPKDKKSGEVKSDGKLLNLDEKKGATDKKQPVKPEKTGGQKKQADGGASGGKTTVVHKEKRSGLPPWLIALLILIPIVLFVLYLIFWTGEDKKKETKVVKKEVVDTNAAQRKADSIAMVKARQEEQLRKEEEARKKAEAEKTKGPRHHIIVGSFKEEANAEKLVKRLKENGFEQASLLSHNNMVLVSAVSFESVLKAREAQEKVLQEQRLENWILTKK</sequence>
<keyword evidence="3" id="KW-0812">Transmembrane</keyword>
<dbReference type="Gene3D" id="4.10.520.10">
    <property type="entry name" value="IHF-like DNA-binding proteins"/>
    <property type="match status" value="1"/>
</dbReference>
<dbReference type="InterPro" id="IPR036680">
    <property type="entry name" value="SPOR-like_sf"/>
</dbReference>
<dbReference type="GO" id="GO:0003677">
    <property type="term" value="F:DNA binding"/>
    <property type="evidence" value="ECO:0007669"/>
    <property type="project" value="UniProtKB-KW"/>
</dbReference>
<dbReference type="RefSeq" id="WP_106152040.1">
    <property type="nucleotide sequence ID" value="NZ_PVTS01000003.1"/>
</dbReference>
<dbReference type="Proteomes" id="UP000252733">
    <property type="component" value="Unassembled WGS sequence"/>
</dbReference>
<evidence type="ECO:0000256" key="2">
    <source>
        <dbReference type="SAM" id="MobiDB-lite"/>
    </source>
</evidence>
<accession>A0A2T0XQT5</accession>
<dbReference type="Pfam" id="PF18175">
    <property type="entry name" value="HU-CCDC81_bac_2"/>
    <property type="match status" value="1"/>
</dbReference>
<dbReference type="Pfam" id="PF05036">
    <property type="entry name" value="SPOR"/>
    <property type="match status" value="1"/>
</dbReference>
<comment type="caution">
    <text evidence="5">The sequence shown here is derived from an EMBL/GenBank/DDBJ whole genome shotgun (WGS) entry which is preliminary data.</text>
</comment>
<protein>
    <submittedName>
        <fullName evidence="5">DNA-binding protein</fullName>
    </submittedName>
</protein>
<proteinExistence type="predicted"/>
<feature type="compositionally biased region" description="Basic and acidic residues" evidence="2">
    <location>
        <begin position="141"/>
        <end position="192"/>
    </location>
</feature>
<evidence type="ECO:0000313" key="5">
    <source>
        <dbReference type="EMBL" id="RCW39283.1"/>
    </source>
</evidence>